<reference evidence="2 3" key="1">
    <citation type="submission" date="2019-03" db="EMBL/GenBank/DDBJ databases">
        <title>Genomic Encyclopedia of Type Strains, Phase IV (KMG-IV): sequencing the most valuable type-strain genomes for metagenomic binning, comparative biology and taxonomic classification.</title>
        <authorList>
            <person name="Goeker M."/>
        </authorList>
    </citation>
    <scope>NUCLEOTIDE SEQUENCE [LARGE SCALE GENOMIC DNA]</scope>
    <source>
        <strain evidence="2 3">DSM 16326</strain>
    </source>
</reference>
<dbReference type="PANTHER" id="PTHR47738">
    <property type="entry name" value="PTS SYSTEM FRUCTOSE-LIKE EIIA COMPONENT-RELATED"/>
    <property type="match status" value="1"/>
</dbReference>
<keyword evidence="3" id="KW-1185">Reference proteome</keyword>
<feature type="domain" description="PTS EIIA type-2" evidence="1">
    <location>
        <begin position="5"/>
        <end position="149"/>
    </location>
</feature>
<dbReference type="AlphaFoldDB" id="A0A4V3H3Z1"/>
<dbReference type="PROSITE" id="PS00372">
    <property type="entry name" value="PTS_EIIA_TYPE_2_HIS"/>
    <property type="match status" value="1"/>
</dbReference>
<dbReference type="PANTHER" id="PTHR47738:SF1">
    <property type="entry name" value="NITROGEN REGULATORY PROTEIN"/>
    <property type="match status" value="1"/>
</dbReference>
<dbReference type="InterPro" id="IPR016152">
    <property type="entry name" value="PTrfase/Anion_transptr"/>
</dbReference>
<name>A0A4V3H3Z1_9GAMM</name>
<sequence length="152" mass="16732">MQLSDFLSPDRIVCNSDASSKKRALELLSDLLAADQPDATATDIFESLISRERLGGTGIGYGVAIPHGRLKNCDHATAAFIQLKQAIDFDAIDKQPVDLLFALVVPEESSEDHLKLLAMLAGMFNDDDFRQQTRQCQSGQDLHRLFIEQAGN</sequence>
<dbReference type="EMBL" id="SOQX01000004">
    <property type="protein sequence ID" value="TDY01085.1"/>
    <property type="molecule type" value="Genomic_DNA"/>
</dbReference>
<dbReference type="Pfam" id="PF00359">
    <property type="entry name" value="PTS_EIIA_2"/>
    <property type="match status" value="1"/>
</dbReference>
<dbReference type="InterPro" id="IPR002178">
    <property type="entry name" value="PTS_EIIA_type-2_dom"/>
</dbReference>
<dbReference type="GO" id="GO:0009401">
    <property type="term" value="P:phosphoenolpyruvate-dependent sugar phosphotransferase system"/>
    <property type="evidence" value="ECO:0007669"/>
    <property type="project" value="InterPro"/>
</dbReference>
<organism evidence="2 3">
    <name type="scientific">Thiohalophilus thiocyanatoxydans</name>
    <dbReference type="NCBI Taxonomy" id="381308"/>
    <lineage>
        <taxon>Bacteria</taxon>
        <taxon>Pseudomonadati</taxon>
        <taxon>Pseudomonadota</taxon>
        <taxon>Gammaproteobacteria</taxon>
        <taxon>Thiohalomonadales</taxon>
        <taxon>Thiohalophilaceae</taxon>
        <taxon>Thiohalophilus</taxon>
    </lineage>
</organism>
<dbReference type="OrthoDB" id="95460at2"/>
<dbReference type="GO" id="GO:0008982">
    <property type="term" value="F:protein-N(PI)-phosphohistidine-sugar phosphotransferase activity"/>
    <property type="evidence" value="ECO:0007669"/>
    <property type="project" value="InterPro"/>
</dbReference>
<keyword evidence="2" id="KW-0808">Transferase</keyword>
<dbReference type="CDD" id="cd00211">
    <property type="entry name" value="PTS_IIA_fru"/>
    <property type="match status" value="1"/>
</dbReference>
<dbReference type="GO" id="GO:0030295">
    <property type="term" value="F:protein kinase activator activity"/>
    <property type="evidence" value="ECO:0007669"/>
    <property type="project" value="TreeGrafter"/>
</dbReference>
<evidence type="ECO:0000313" key="2">
    <source>
        <dbReference type="EMBL" id="TDY01085.1"/>
    </source>
</evidence>
<evidence type="ECO:0000313" key="3">
    <source>
        <dbReference type="Proteomes" id="UP000294914"/>
    </source>
</evidence>
<comment type="caution">
    <text evidence="2">The sequence shown here is derived from an EMBL/GenBank/DDBJ whole genome shotgun (WGS) entry which is preliminary data.</text>
</comment>
<protein>
    <submittedName>
        <fullName evidence="2">Phosphotransferase IIA-like nitrogen-regulatory protein PtsN</fullName>
    </submittedName>
</protein>
<proteinExistence type="predicted"/>
<accession>A0A4V3H3Z1</accession>
<evidence type="ECO:0000259" key="1">
    <source>
        <dbReference type="PROSITE" id="PS51094"/>
    </source>
</evidence>
<gene>
    <name evidence="2" type="ORF">EDC23_1831</name>
</gene>
<dbReference type="InterPro" id="IPR051541">
    <property type="entry name" value="PTS_SugarTrans_NitroReg"/>
</dbReference>
<dbReference type="InterPro" id="IPR006320">
    <property type="entry name" value="PTS_Nitro_regul"/>
</dbReference>
<dbReference type="PROSITE" id="PS51094">
    <property type="entry name" value="PTS_EIIA_TYPE_2"/>
    <property type="match status" value="1"/>
</dbReference>
<dbReference type="SUPFAM" id="SSF55804">
    <property type="entry name" value="Phoshotransferase/anion transport protein"/>
    <property type="match status" value="1"/>
</dbReference>
<dbReference type="Gene3D" id="3.40.930.10">
    <property type="entry name" value="Mannitol-specific EII, Chain A"/>
    <property type="match status" value="1"/>
</dbReference>
<dbReference type="Proteomes" id="UP000294914">
    <property type="component" value="Unassembled WGS sequence"/>
</dbReference>
<dbReference type="NCBIfam" id="TIGR01419">
    <property type="entry name" value="nitro_reg_IIA"/>
    <property type="match status" value="1"/>
</dbReference>
<dbReference type="RefSeq" id="WP_134083733.1">
    <property type="nucleotide sequence ID" value="NZ_SOQX01000004.1"/>
</dbReference>